<evidence type="ECO:0000313" key="3">
    <source>
        <dbReference type="Proteomes" id="UP001499854"/>
    </source>
</evidence>
<comment type="caution">
    <text evidence="2">The sequence shown here is derived from an EMBL/GenBank/DDBJ whole genome shotgun (WGS) entry which is preliminary data.</text>
</comment>
<dbReference type="Proteomes" id="UP001499854">
    <property type="component" value="Unassembled WGS sequence"/>
</dbReference>
<protein>
    <submittedName>
        <fullName evidence="2">Uncharacterized protein</fullName>
    </submittedName>
</protein>
<gene>
    <name evidence="2" type="ORF">GCM10009838_88320</name>
</gene>
<reference evidence="3" key="1">
    <citation type="journal article" date="2019" name="Int. J. Syst. Evol. Microbiol.">
        <title>The Global Catalogue of Microorganisms (GCM) 10K type strain sequencing project: providing services to taxonomists for standard genome sequencing and annotation.</title>
        <authorList>
            <consortium name="The Broad Institute Genomics Platform"/>
            <consortium name="The Broad Institute Genome Sequencing Center for Infectious Disease"/>
            <person name="Wu L."/>
            <person name="Ma J."/>
        </authorList>
    </citation>
    <scope>NUCLEOTIDE SEQUENCE [LARGE SCALE GENOMIC DNA]</scope>
    <source>
        <strain evidence="3">JCM 16013</strain>
    </source>
</reference>
<keyword evidence="3" id="KW-1185">Reference proteome</keyword>
<name>A0ABP5EUK6_9ACTN</name>
<evidence type="ECO:0000256" key="1">
    <source>
        <dbReference type="SAM" id="MobiDB-lite"/>
    </source>
</evidence>
<sequence>MSSWFTSVLPSLSAKVRAAARTCQAILAKARSAVYSRSGARPESGLSDGRVPRSPLRPGRAGKPRAGMAISGVQADAYSLRPLPVTVGAKVIAGVNIVVNWRTFHE</sequence>
<proteinExistence type="predicted"/>
<dbReference type="EMBL" id="BAAAQM010000107">
    <property type="protein sequence ID" value="GAA2008370.1"/>
    <property type="molecule type" value="Genomic_DNA"/>
</dbReference>
<accession>A0ABP5EUK6</accession>
<organism evidence="2 3">
    <name type="scientific">Catenulispora subtropica</name>
    <dbReference type="NCBI Taxonomy" id="450798"/>
    <lineage>
        <taxon>Bacteria</taxon>
        <taxon>Bacillati</taxon>
        <taxon>Actinomycetota</taxon>
        <taxon>Actinomycetes</taxon>
        <taxon>Catenulisporales</taxon>
        <taxon>Catenulisporaceae</taxon>
        <taxon>Catenulispora</taxon>
    </lineage>
</organism>
<evidence type="ECO:0000313" key="2">
    <source>
        <dbReference type="EMBL" id="GAA2008370.1"/>
    </source>
</evidence>
<feature type="region of interest" description="Disordered" evidence="1">
    <location>
        <begin position="35"/>
        <end position="65"/>
    </location>
</feature>